<organism evidence="2 3">
    <name type="scientific">Calocera viscosa (strain TUFC12733)</name>
    <dbReference type="NCBI Taxonomy" id="1330018"/>
    <lineage>
        <taxon>Eukaryota</taxon>
        <taxon>Fungi</taxon>
        <taxon>Dikarya</taxon>
        <taxon>Basidiomycota</taxon>
        <taxon>Agaricomycotina</taxon>
        <taxon>Dacrymycetes</taxon>
        <taxon>Dacrymycetales</taxon>
        <taxon>Dacrymycetaceae</taxon>
        <taxon>Calocera</taxon>
    </lineage>
</organism>
<gene>
    <name evidence="2" type="ORF">CALVIDRAFT_105545</name>
</gene>
<evidence type="ECO:0000313" key="2">
    <source>
        <dbReference type="EMBL" id="KZO96950.1"/>
    </source>
</evidence>
<dbReference type="Proteomes" id="UP000076738">
    <property type="component" value="Unassembled WGS sequence"/>
</dbReference>
<keyword evidence="1" id="KW-0732">Signal</keyword>
<sequence>MHAQFPFLSCLFLFCLFLFLVSCSASCFLLHFLFCSTRSPLLETSTTCTLFQPTCTYIPCNANAEDLMMFPYRAEHGRSLALLFQGCPSTPVQSKRSATPPKYVHDHKGLHCPPYTRVPHTCAPRASDKDGVVVPDSPRAPVPVPVRPRARCPLLAQGRECPLPLVAAGLVL</sequence>
<evidence type="ECO:0008006" key="4">
    <source>
        <dbReference type="Google" id="ProtNLM"/>
    </source>
</evidence>
<protein>
    <recommendedName>
        <fullName evidence="4">Secreted protein</fullName>
    </recommendedName>
</protein>
<accession>A0A167MPZ4</accession>
<evidence type="ECO:0000313" key="3">
    <source>
        <dbReference type="Proteomes" id="UP000076738"/>
    </source>
</evidence>
<dbReference type="EMBL" id="KV417282">
    <property type="protein sequence ID" value="KZO96950.1"/>
    <property type="molecule type" value="Genomic_DNA"/>
</dbReference>
<feature type="chain" id="PRO_5007890449" description="Secreted protein" evidence="1">
    <location>
        <begin position="26"/>
        <end position="172"/>
    </location>
</feature>
<keyword evidence="3" id="KW-1185">Reference proteome</keyword>
<evidence type="ECO:0000256" key="1">
    <source>
        <dbReference type="SAM" id="SignalP"/>
    </source>
</evidence>
<reference evidence="2 3" key="1">
    <citation type="journal article" date="2016" name="Mol. Biol. Evol.">
        <title>Comparative Genomics of Early-Diverging Mushroom-Forming Fungi Provides Insights into the Origins of Lignocellulose Decay Capabilities.</title>
        <authorList>
            <person name="Nagy L.G."/>
            <person name="Riley R."/>
            <person name="Tritt A."/>
            <person name="Adam C."/>
            <person name="Daum C."/>
            <person name="Floudas D."/>
            <person name="Sun H."/>
            <person name="Yadav J.S."/>
            <person name="Pangilinan J."/>
            <person name="Larsson K.H."/>
            <person name="Matsuura K."/>
            <person name="Barry K."/>
            <person name="Labutti K."/>
            <person name="Kuo R."/>
            <person name="Ohm R.A."/>
            <person name="Bhattacharya S.S."/>
            <person name="Shirouzu T."/>
            <person name="Yoshinaga Y."/>
            <person name="Martin F.M."/>
            <person name="Grigoriev I.V."/>
            <person name="Hibbett D.S."/>
        </authorList>
    </citation>
    <scope>NUCLEOTIDE SEQUENCE [LARGE SCALE GENOMIC DNA]</scope>
    <source>
        <strain evidence="2 3">TUFC12733</strain>
    </source>
</reference>
<proteinExistence type="predicted"/>
<name>A0A167MPZ4_CALVF</name>
<dbReference type="AlphaFoldDB" id="A0A167MPZ4"/>
<feature type="signal peptide" evidence="1">
    <location>
        <begin position="1"/>
        <end position="25"/>
    </location>
</feature>